<dbReference type="PANTHER" id="PTHR13803:SF4">
    <property type="entry name" value="SECRETORY 24CD, ISOFORM C"/>
    <property type="match status" value="1"/>
</dbReference>
<dbReference type="GO" id="GO:0000149">
    <property type="term" value="F:SNARE binding"/>
    <property type="evidence" value="ECO:0007669"/>
    <property type="project" value="TreeGrafter"/>
</dbReference>
<dbReference type="GO" id="GO:0008270">
    <property type="term" value="F:zinc ion binding"/>
    <property type="evidence" value="ECO:0007669"/>
    <property type="project" value="TreeGrafter"/>
</dbReference>
<dbReference type="GO" id="GO:0006886">
    <property type="term" value="P:intracellular protein transport"/>
    <property type="evidence" value="ECO:0007669"/>
    <property type="project" value="InterPro"/>
</dbReference>
<accession>A0A3P7Z7Q2</accession>
<dbReference type="OrthoDB" id="5846198at2759"/>
<dbReference type="PANTHER" id="PTHR13803">
    <property type="entry name" value="SEC24-RELATED PROTEIN"/>
    <property type="match status" value="1"/>
</dbReference>
<proteinExistence type="predicted"/>
<organism evidence="2">
    <name type="scientific">Heligmosomoides polygyrus</name>
    <name type="common">Parasitic roundworm</name>
    <dbReference type="NCBI Taxonomy" id="6339"/>
    <lineage>
        <taxon>Eukaryota</taxon>
        <taxon>Metazoa</taxon>
        <taxon>Ecdysozoa</taxon>
        <taxon>Nematoda</taxon>
        <taxon>Chromadorea</taxon>
        <taxon>Rhabditida</taxon>
        <taxon>Rhabditina</taxon>
        <taxon>Rhabditomorpha</taxon>
        <taxon>Strongyloidea</taxon>
        <taxon>Heligmosomidae</taxon>
        <taxon>Heligmosomoides</taxon>
    </lineage>
</organism>
<dbReference type="GO" id="GO:0030127">
    <property type="term" value="C:COPII vesicle coat"/>
    <property type="evidence" value="ECO:0007669"/>
    <property type="project" value="InterPro"/>
</dbReference>
<protein>
    <recommendedName>
        <fullName evidence="1">Sec23/Sec24 trunk domain-containing protein</fullName>
    </recommendedName>
</protein>
<gene>
    <name evidence="2" type="ORF">HPBE_LOCUS3854</name>
</gene>
<dbReference type="GO" id="GO:0070971">
    <property type="term" value="C:endoplasmic reticulum exit site"/>
    <property type="evidence" value="ECO:0007669"/>
    <property type="project" value="TreeGrafter"/>
</dbReference>
<name>A0A3P7Z7Q2_HELPZ</name>
<dbReference type="SUPFAM" id="SSF53300">
    <property type="entry name" value="vWA-like"/>
    <property type="match status" value="1"/>
</dbReference>
<feature type="non-terminal residue" evidence="2">
    <location>
        <position position="120"/>
    </location>
</feature>
<sequence>MFLGAYEFIATKQYCKNGLPPKEPAFIFMVDVSYNAIQSGMLRVVCANLERILQRLPKEQGASESVIHVGLATFDQVVHFFDLSAAQPSMMVVGMYLSPSLACPELNYVGFLYGLGDVND</sequence>
<dbReference type="Gene3D" id="3.40.50.410">
    <property type="entry name" value="von Willebrand factor, type A domain"/>
    <property type="match status" value="1"/>
</dbReference>
<dbReference type="InterPro" id="IPR050550">
    <property type="entry name" value="SEC23_SEC24_subfamily"/>
</dbReference>
<reference evidence="2" key="1">
    <citation type="submission" date="2018-11" db="EMBL/GenBank/DDBJ databases">
        <authorList>
            <consortium name="Pathogen Informatics"/>
        </authorList>
    </citation>
    <scope>NUCLEOTIDE SEQUENCE [LARGE SCALE GENOMIC DNA]</scope>
</reference>
<evidence type="ECO:0000313" key="2">
    <source>
        <dbReference type="EMBL" id="VDO46582.1"/>
    </source>
</evidence>
<dbReference type="InterPro" id="IPR006896">
    <property type="entry name" value="Sec23/24_trunk_dom"/>
</dbReference>
<evidence type="ECO:0000259" key="1">
    <source>
        <dbReference type="Pfam" id="PF04811"/>
    </source>
</evidence>
<dbReference type="Pfam" id="PF04811">
    <property type="entry name" value="Sec23_trunk"/>
    <property type="match status" value="1"/>
</dbReference>
<dbReference type="GO" id="GO:0090110">
    <property type="term" value="P:COPII-coated vesicle cargo loading"/>
    <property type="evidence" value="ECO:0007669"/>
    <property type="project" value="TreeGrafter"/>
</dbReference>
<dbReference type="InterPro" id="IPR036465">
    <property type="entry name" value="vWFA_dom_sf"/>
</dbReference>
<dbReference type="AlphaFoldDB" id="A0A3P7Z7Q2"/>
<dbReference type="EMBL" id="UZAH01017287">
    <property type="protein sequence ID" value="VDO46582.1"/>
    <property type="molecule type" value="Genomic_DNA"/>
</dbReference>
<feature type="domain" description="Sec23/Sec24 trunk" evidence="1">
    <location>
        <begin position="21"/>
        <end position="93"/>
    </location>
</feature>